<protein>
    <submittedName>
        <fullName evidence="1">7375_t:CDS:1</fullName>
    </submittedName>
</protein>
<dbReference type="Proteomes" id="UP000789572">
    <property type="component" value="Unassembled WGS sequence"/>
</dbReference>
<evidence type="ECO:0000313" key="1">
    <source>
        <dbReference type="EMBL" id="CAG8647144.1"/>
    </source>
</evidence>
<comment type="caution">
    <text evidence="1">The sequence shown here is derived from an EMBL/GenBank/DDBJ whole genome shotgun (WGS) entry which is preliminary data.</text>
</comment>
<feature type="non-terminal residue" evidence="1">
    <location>
        <position position="77"/>
    </location>
</feature>
<reference evidence="1" key="1">
    <citation type="submission" date="2021-06" db="EMBL/GenBank/DDBJ databases">
        <authorList>
            <person name="Kallberg Y."/>
            <person name="Tangrot J."/>
            <person name="Rosling A."/>
        </authorList>
    </citation>
    <scope>NUCLEOTIDE SEQUENCE</scope>
    <source>
        <strain evidence="1">IA702</strain>
    </source>
</reference>
<organism evidence="1 2">
    <name type="scientific">Paraglomus occultum</name>
    <dbReference type="NCBI Taxonomy" id="144539"/>
    <lineage>
        <taxon>Eukaryota</taxon>
        <taxon>Fungi</taxon>
        <taxon>Fungi incertae sedis</taxon>
        <taxon>Mucoromycota</taxon>
        <taxon>Glomeromycotina</taxon>
        <taxon>Glomeromycetes</taxon>
        <taxon>Paraglomerales</taxon>
        <taxon>Paraglomeraceae</taxon>
        <taxon>Paraglomus</taxon>
    </lineage>
</organism>
<dbReference type="EMBL" id="CAJVPJ010003989">
    <property type="protein sequence ID" value="CAG8647144.1"/>
    <property type="molecule type" value="Genomic_DNA"/>
</dbReference>
<dbReference type="AlphaFoldDB" id="A0A9N9DT72"/>
<gene>
    <name evidence="1" type="ORF">POCULU_LOCUS9745</name>
</gene>
<keyword evidence="2" id="KW-1185">Reference proteome</keyword>
<feature type="non-terminal residue" evidence="1">
    <location>
        <position position="1"/>
    </location>
</feature>
<accession>A0A9N9DT72</accession>
<proteinExistence type="predicted"/>
<name>A0A9N9DT72_9GLOM</name>
<evidence type="ECO:0000313" key="2">
    <source>
        <dbReference type="Proteomes" id="UP000789572"/>
    </source>
</evidence>
<sequence length="77" mass="8579">DMEEVLVNQPKITDINGNVIGNLGTITGGSLVVGSKRDREKDEIDNFFQSPSKRQSSNLFLRKLEIEQDISNETGNE</sequence>
<dbReference type="OrthoDB" id="10429207at2759"/>